<dbReference type="Gene3D" id="3.30.565.10">
    <property type="entry name" value="Histidine kinase-like ATPase, C-terminal domain"/>
    <property type="match status" value="1"/>
</dbReference>
<keyword evidence="13" id="KW-0157">Chromophore</keyword>
<keyword evidence="9" id="KW-0677">Repeat</keyword>
<dbReference type="SUPFAM" id="SSF55781">
    <property type="entry name" value="GAF domain-like"/>
    <property type="match status" value="1"/>
</dbReference>
<keyword evidence="15" id="KW-0675">Receptor</keyword>
<evidence type="ECO:0000256" key="8">
    <source>
        <dbReference type="ARBA" id="ARBA00022679"/>
    </source>
</evidence>
<dbReference type="InterPro" id="IPR011102">
    <property type="entry name" value="Sig_transdc_His_kinase_HWE"/>
</dbReference>
<evidence type="ECO:0000256" key="1">
    <source>
        <dbReference type="ARBA" id="ARBA00000085"/>
    </source>
</evidence>
<dbReference type="EC" id="2.7.13.3" evidence="2"/>
<keyword evidence="12" id="KW-0067">ATP-binding</keyword>
<dbReference type="InterPro" id="IPR013655">
    <property type="entry name" value="PAS_fold_3"/>
</dbReference>
<evidence type="ECO:0000256" key="4">
    <source>
        <dbReference type="ARBA" id="ARBA00022553"/>
    </source>
</evidence>
<keyword evidence="19" id="KW-1185">Reference proteome</keyword>
<dbReference type="Gene3D" id="3.30.450.20">
    <property type="entry name" value="PAS domain"/>
    <property type="match status" value="3"/>
</dbReference>
<evidence type="ECO:0000256" key="3">
    <source>
        <dbReference type="ARBA" id="ARBA00022543"/>
    </source>
</evidence>
<dbReference type="SUPFAM" id="SSF55785">
    <property type="entry name" value="PYP-like sensor domain (PAS domain)"/>
    <property type="match status" value="3"/>
</dbReference>
<dbReference type="InterPro" id="IPR000014">
    <property type="entry name" value="PAS"/>
</dbReference>
<evidence type="ECO:0000256" key="14">
    <source>
        <dbReference type="ARBA" id="ARBA00023026"/>
    </source>
</evidence>
<comment type="caution">
    <text evidence="18">The sequence shown here is derived from an EMBL/GenBank/DDBJ whole genome shotgun (WGS) entry which is preliminary data.</text>
</comment>
<dbReference type="InterPro" id="IPR036890">
    <property type="entry name" value="HATPase_C_sf"/>
</dbReference>
<keyword evidence="6" id="KW-0285">Flavoprotein</keyword>
<feature type="domain" description="PAC" evidence="17">
    <location>
        <begin position="279"/>
        <end position="333"/>
    </location>
</feature>
<keyword evidence="7" id="KW-0288">FMN</keyword>
<dbReference type="Pfam" id="PF08448">
    <property type="entry name" value="PAS_4"/>
    <property type="match status" value="2"/>
</dbReference>
<evidence type="ECO:0000256" key="6">
    <source>
        <dbReference type="ARBA" id="ARBA00022630"/>
    </source>
</evidence>
<keyword evidence="5" id="KW-0716">Sensory transduction</keyword>
<dbReference type="InterPro" id="IPR029016">
    <property type="entry name" value="GAF-like_dom_sf"/>
</dbReference>
<dbReference type="PROSITE" id="PS50113">
    <property type="entry name" value="PAC"/>
    <property type="match status" value="3"/>
</dbReference>
<dbReference type="Pfam" id="PF07536">
    <property type="entry name" value="HWE_HK"/>
    <property type="match status" value="1"/>
</dbReference>
<evidence type="ECO:0000256" key="13">
    <source>
        <dbReference type="ARBA" id="ARBA00022991"/>
    </source>
</evidence>
<evidence type="ECO:0000313" key="19">
    <source>
        <dbReference type="Proteomes" id="UP000278222"/>
    </source>
</evidence>
<reference evidence="18 19" key="1">
    <citation type="submission" date="2018-11" db="EMBL/GenBank/DDBJ databases">
        <title>Genomic Encyclopedia of Type Strains, Phase IV (KMG-IV): sequencing the most valuable type-strain genomes for metagenomic binning, comparative biology and taxonomic classification.</title>
        <authorList>
            <person name="Goeker M."/>
        </authorList>
    </citation>
    <scope>NUCLEOTIDE SEQUENCE [LARGE SCALE GENOMIC DNA]</scope>
    <source>
        <strain evidence="18 19">DSM 5900</strain>
    </source>
</reference>
<sequence>MALRPDDLIITDALARRPRRTPDLRAEAAAARELSALMCDEPGRAIARFLELAIELCGAGSAGLSLIGNGPAGERRFDWDAVAGPLHGHTGGHSPIDFSPCGLCMASGHTILVDRPYRVFTYLDAAARPLLEGLIVPLYDTGGTELGTIWIVHHDAGRHFDAEDARVMEQLAIQLVLALKLRAESERAGTIARQVERLKAHNAELIDDGAFLRGILAASADCIKVLDLDARVVFMSEGGQRVMEVGDFESIRGCPWPDFWQGQGRIEVEAGIAAARAGSTWSFRGAAPTMAGTPRWWDVQVTPIFGADGRPEKLLAVSRDVTEGRLGQIALEEALGLNTLILNSSRDCVVVLDLEGHTRFVSPGGIASMEISDVEAIIGLSWLRVWKGDDNAAARAAVATAAAGGIGRFQGFCPTHRGTPKWWDVMISPLPGADGRIERLVSIGRDITDLNEIEQRLALSEATLRLAIDAAEIGTWDLDLTTDTLVWSDRTKQMFGIAPDVPCSMADFYSGLHPDDAMATADAFASALDPVRRATYDVEYRTIGRDDGVLRWVAAKGRGIFDEQGRCIRAVGTAIDISGRRQAEERQRLLTHELNHRMKNTLSMVQAIANQTMRGTVPILEARDAFNARLSALGKAQDILTSTSWSQAGLDEVIHGALGAHGGETARFRHAGPPVHLSAKCALAMSLALHELATNAAKYGALSNETGTVDIRWTVDASRFRFVWSETGGPPVATPASKGFGSRLIERSLASYFCGTAILSFAPGGLAFTLDAPLAALTGE</sequence>
<dbReference type="SMART" id="SM00091">
    <property type="entry name" value="PAS"/>
    <property type="match status" value="3"/>
</dbReference>
<dbReference type="PROSITE" id="PS50112">
    <property type="entry name" value="PAS"/>
    <property type="match status" value="1"/>
</dbReference>
<proteinExistence type="predicted"/>
<comment type="catalytic activity">
    <reaction evidence="1">
        <text>ATP + protein L-histidine = ADP + protein N-phospho-L-histidine.</text>
        <dbReference type="EC" id="2.7.13.3"/>
    </reaction>
</comment>
<dbReference type="CDD" id="cd00130">
    <property type="entry name" value="PAS"/>
    <property type="match status" value="2"/>
</dbReference>
<organism evidence="18 19">
    <name type="scientific">Stella humosa</name>
    <dbReference type="NCBI Taxonomy" id="94"/>
    <lineage>
        <taxon>Bacteria</taxon>
        <taxon>Pseudomonadati</taxon>
        <taxon>Pseudomonadota</taxon>
        <taxon>Alphaproteobacteria</taxon>
        <taxon>Rhodospirillales</taxon>
        <taxon>Stellaceae</taxon>
        <taxon>Stella</taxon>
    </lineage>
</organism>
<dbReference type="InterPro" id="IPR013656">
    <property type="entry name" value="PAS_4"/>
</dbReference>
<evidence type="ECO:0000256" key="12">
    <source>
        <dbReference type="ARBA" id="ARBA00022840"/>
    </source>
</evidence>
<dbReference type="AlphaFoldDB" id="A0A3N1M334"/>
<evidence type="ECO:0000256" key="11">
    <source>
        <dbReference type="ARBA" id="ARBA00022777"/>
    </source>
</evidence>
<evidence type="ECO:0000256" key="5">
    <source>
        <dbReference type="ARBA" id="ARBA00022606"/>
    </source>
</evidence>
<dbReference type="RefSeq" id="WP_170216348.1">
    <property type="nucleotide sequence ID" value="NZ_AP019700.1"/>
</dbReference>
<dbReference type="SMART" id="SM00086">
    <property type="entry name" value="PAC"/>
    <property type="match status" value="3"/>
</dbReference>
<evidence type="ECO:0000259" key="16">
    <source>
        <dbReference type="PROSITE" id="PS50112"/>
    </source>
</evidence>
<keyword evidence="10" id="KW-0547">Nucleotide-binding</keyword>
<dbReference type="EMBL" id="RJKX01000011">
    <property type="protein sequence ID" value="ROQ01964.1"/>
    <property type="molecule type" value="Genomic_DNA"/>
</dbReference>
<dbReference type="GO" id="GO:0004673">
    <property type="term" value="F:protein histidine kinase activity"/>
    <property type="evidence" value="ECO:0007669"/>
    <property type="project" value="UniProtKB-EC"/>
</dbReference>
<keyword evidence="11" id="KW-0418">Kinase</keyword>
<dbReference type="Pfam" id="PF13185">
    <property type="entry name" value="GAF_2"/>
    <property type="match status" value="1"/>
</dbReference>
<feature type="domain" description="PAC" evidence="17">
    <location>
        <begin position="407"/>
        <end position="459"/>
    </location>
</feature>
<dbReference type="SMART" id="SM00911">
    <property type="entry name" value="HWE_HK"/>
    <property type="match status" value="1"/>
</dbReference>
<dbReference type="InterPro" id="IPR003018">
    <property type="entry name" value="GAF"/>
</dbReference>
<dbReference type="InterPro" id="IPR000700">
    <property type="entry name" value="PAS-assoc_C"/>
</dbReference>
<evidence type="ECO:0000256" key="15">
    <source>
        <dbReference type="ARBA" id="ARBA00023170"/>
    </source>
</evidence>
<evidence type="ECO:0000256" key="2">
    <source>
        <dbReference type="ARBA" id="ARBA00012438"/>
    </source>
</evidence>
<dbReference type="Gene3D" id="2.10.70.100">
    <property type="match status" value="1"/>
</dbReference>
<protein>
    <recommendedName>
        <fullName evidence="2">histidine kinase</fullName>
        <ecNumber evidence="2">2.7.13.3</ecNumber>
    </recommendedName>
</protein>
<evidence type="ECO:0000256" key="7">
    <source>
        <dbReference type="ARBA" id="ARBA00022643"/>
    </source>
</evidence>
<dbReference type="Pfam" id="PF08447">
    <property type="entry name" value="PAS_3"/>
    <property type="match status" value="1"/>
</dbReference>
<feature type="domain" description="PAC" evidence="17">
    <location>
        <begin position="536"/>
        <end position="589"/>
    </location>
</feature>
<name>A0A3N1M334_9PROT</name>
<dbReference type="Gene3D" id="3.30.450.40">
    <property type="match status" value="1"/>
</dbReference>
<evidence type="ECO:0000256" key="10">
    <source>
        <dbReference type="ARBA" id="ARBA00022741"/>
    </source>
</evidence>
<evidence type="ECO:0000256" key="9">
    <source>
        <dbReference type="ARBA" id="ARBA00022737"/>
    </source>
</evidence>
<dbReference type="Proteomes" id="UP000278222">
    <property type="component" value="Unassembled WGS sequence"/>
</dbReference>
<dbReference type="GO" id="GO:0005524">
    <property type="term" value="F:ATP binding"/>
    <property type="evidence" value="ECO:0007669"/>
    <property type="project" value="UniProtKB-KW"/>
</dbReference>
<accession>A0A3N1M334</accession>
<keyword evidence="8" id="KW-0808">Transferase</keyword>
<keyword evidence="4" id="KW-0597">Phosphoprotein</keyword>
<dbReference type="InterPro" id="IPR035965">
    <property type="entry name" value="PAS-like_dom_sf"/>
</dbReference>
<evidence type="ECO:0000313" key="18">
    <source>
        <dbReference type="EMBL" id="ROQ01964.1"/>
    </source>
</evidence>
<dbReference type="PANTHER" id="PTHR41523">
    <property type="entry name" value="TWO-COMPONENT SYSTEM SENSOR PROTEIN"/>
    <property type="match status" value="1"/>
</dbReference>
<keyword evidence="14" id="KW-0843">Virulence</keyword>
<dbReference type="PANTHER" id="PTHR41523:SF7">
    <property type="entry name" value="HISTIDINE KINASE"/>
    <property type="match status" value="1"/>
</dbReference>
<feature type="domain" description="PAS" evidence="16">
    <location>
        <begin position="460"/>
        <end position="531"/>
    </location>
</feature>
<gene>
    <name evidence="18" type="ORF">EDC65_1151</name>
</gene>
<dbReference type="GO" id="GO:0009881">
    <property type="term" value="F:photoreceptor activity"/>
    <property type="evidence" value="ECO:0007669"/>
    <property type="project" value="UniProtKB-KW"/>
</dbReference>
<evidence type="ECO:0000259" key="17">
    <source>
        <dbReference type="PROSITE" id="PS50113"/>
    </source>
</evidence>
<dbReference type="NCBIfam" id="TIGR00229">
    <property type="entry name" value="sensory_box"/>
    <property type="match status" value="2"/>
</dbReference>
<dbReference type="InterPro" id="IPR001610">
    <property type="entry name" value="PAC"/>
</dbReference>
<keyword evidence="3" id="KW-0600">Photoreceptor protein</keyword>